<evidence type="ECO:0000256" key="7">
    <source>
        <dbReference type="SAM" id="MobiDB-lite"/>
    </source>
</evidence>
<dbReference type="PANTHER" id="PTHR21428">
    <property type="entry name" value="MEDIATOR OF RNA POLYMERASE II TRANSCRIPTION SUBUNIT 7"/>
    <property type="match status" value="1"/>
</dbReference>
<evidence type="ECO:0000256" key="4">
    <source>
        <dbReference type="ARBA" id="ARBA00023163"/>
    </source>
</evidence>
<feature type="region of interest" description="Disordered" evidence="7">
    <location>
        <begin position="203"/>
        <end position="235"/>
    </location>
</feature>
<comment type="subunit">
    <text evidence="6">Component of the Mediator complex.</text>
</comment>
<protein>
    <recommendedName>
        <fullName evidence="6">Mediator of RNA polymerase II transcription subunit 7</fullName>
    </recommendedName>
</protein>
<evidence type="ECO:0000256" key="1">
    <source>
        <dbReference type="ARBA" id="ARBA00004123"/>
    </source>
</evidence>
<dbReference type="GO" id="GO:0070847">
    <property type="term" value="C:core mediator complex"/>
    <property type="evidence" value="ECO:0007669"/>
    <property type="project" value="TreeGrafter"/>
</dbReference>
<dbReference type="Proteomes" id="UP000504634">
    <property type="component" value="Unplaced"/>
</dbReference>
<comment type="similarity">
    <text evidence="2 6">Belongs to the Mediator complex subunit 7 family.</text>
</comment>
<name>A0A6J2TZK7_DROLE</name>
<keyword evidence="6" id="KW-0010">Activator</keyword>
<dbReference type="InterPro" id="IPR044888">
    <property type="entry name" value="Mediatior_Med7_sf"/>
</dbReference>
<dbReference type="GO" id="GO:0003712">
    <property type="term" value="F:transcription coregulator activity"/>
    <property type="evidence" value="ECO:0007669"/>
    <property type="project" value="InterPro"/>
</dbReference>
<accession>A0A6J2TZK7</accession>
<proteinExistence type="inferred from homology"/>
<dbReference type="PANTHER" id="PTHR21428:SF11">
    <property type="entry name" value="MEDIATOR OF RNA POLYMERASE II TRANSCRIPTION SUBUNIT 7"/>
    <property type="match status" value="1"/>
</dbReference>
<dbReference type="GO" id="GO:0006357">
    <property type="term" value="P:regulation of transcription by RNA polymerase II"/>
    <property type="evidence" value="ECO:0007669"/>
    <property type="project" value="InterPro"/>
</dbReference>
<evidence type="ECO:0000256" key="6">
    <source>
        <dbReference type="RuleBase" id="RU364060"/>
    </source>
</evidence>
<evidence type="ECO:0000256" key="3">
    <source>
        <dbReference type="ARBA" id="ARBA00023015"/>
    </source>
</evidence>
<evidence type="ECO:0000256" key="2">
    <source>
        <dbReference type="ARBA" id="ARBA00009994"/>
    </source>
</evidence>
<dbReference type="InterPro" id="IPR037212">
    <property type="entry name" value="Med7/Med21-like"/>
</dbReference>
<keyword evidence="8" id="KW-1185">Reference proteome</keyword>
<dbReference type="AlphaFoldDB" id="A0A6J2TZK7"/>
<dbReference type="Gene3D" id="6.10.140.200">
    <property type="match status" value="1"/>
</dbReference>
<dbReference type="RefSeq" id="XP_030381916.1">
    <property type="nucleotide sequence ID" value="XM_030526056.1"/>
</dbReference>
<keyword evidence="5 6" id="KW-0539">Nucleus</keyword>
<feature type="compositionally biased region" description="Polar residues" evidence="7">
    <location>
        <begin position="20"/>
        <end position="31"/>
    </location>
</feature>
<feature type="compositionally biased region" description="Acidic residues" evidence="7">
    <location>
        <begin position="208"/>
        <end position="224"/>
    </location>
</feature>
<evidence type="ECO:0000313" key="9">
    <source>
        <dbReference type="RefSeq" id="XP_030381916.1"/>
    </source>
</evidence>
<organism evidence="8 9">
    <name type="scientific">Drosophila lebanonensis</name>
    <name type="common">Fruit fly</name>
    <name type="synonym">Scaptodrosophila lebanonensis</name>
    <dbReference type="NCBI Taxonomy" id="7225"/>
    <lineage>
        <taxon>Eukaryota</taxon>
        <taxon>Metazoa</taxon>
        <taxon>Ecdysozoa</taxon>
        <taxon>Arthropoda</taxon>
        <taxon>Hexapoda</taxon>
        <taxon>Insecta</taxon>
        <taxon>Pterygota</taxon>
        <taxon>Neoptera</taxon>
        <taxon>Endopterygota</taxon>
        <taxon>Diptera</taxon>
        <taxon>Brachycera</taxon>
        <taxon>Muscomorpha</taxon>
        <taxon>Ephydroidea</taxon>
        <taxon>Drosophilidae</taxon>
        <taxon>Scaptodrosophila</taxon>
    </lineage>
</organism>
<comment type="subcellular location">
    <subcellularLocation>
        <location evidence="1 6">Nucleus</location>
    </subcellularLocation>
</comment>
<comment type="function">
    <text evidence="6">Component of the Mediator complex, a coactivator involved in the regulated transcription of nearly all RNA polymerase II-dependent genes. Mediator functions as a bridge to convey information from gene-specific regulatory proteins to the basal RNA polymerase II transcription machinery.</text>
</comment>
<dbReference type="InterPro" id="IPR009244">
    <property type="entry name" value="Mediatior_Med7"/>
</dbReference>
<evidence type="ECO:0000313" key="8">
    <source>
        <dbReference type="Proteomes" id="UP000504634"/>
    </source>
</evidence>
<dbReference type="GeneID" id="115629564"/>
<dbReference type="OrthoDB" id="10253553at2759"/>
<reference evidence="9" key="1">
    <citation type="submission" date="2025-08" db="UniProtKB">
        <authorList>
            <consortium name="RefSeq"/>
        </authorList>
    </citation>
    <scope>IDENTIFICATION</scope>
    <source>
        <strain evidence="9">11010-0011.00</strain>
        <tissue evidence="9">Whole body</tissue>
    </source>
</reference>
<evidence type="ECO:0000256" key="5">
    <source>
        <dbReference type="ARBA" id="ARBA00023242"/>
    </source>
</evidence>
<dbReference type="SUPFAM" id="SSF140718">
    <property type="entry name" value="Mediator hinge subcomplex-like"/>
    <property type="match status" value="1"/>
</dbReference>
<keyword evidence="4 6" id="KW-0804">Transcription</keyword>
<keyword evidence="3 6" id="KW-0805">Transcription regulation</keyword>
<dbReference type="GO" id="GO:0016592">
    <property type="term" value="C:mediator complex"/>
    <property type="evidence" value="ECO:0007669"/>
    <property type="project" value="InterPro"/>
</dbReference>
<feature type="compositionally biased region" description="Polar residues" evidence="7">
    <location>
        <begin position="1"/>
        <end position="12"/>
    </location>
</feature>
<feature type="region of interest" description="Disordered" evidence="7">
    <location>
        <begin position="1"/>
        <end position="31"/>
    </location>
</feature>
<gene>
    <name evidence="9" type="primary">LOC115629564</name>
</gene>
<dbReference type="Pfam" id="PF05983">
    <property type="entry name" value="Med7"/>
    <property type="match status" value="1"/>
</dbReference>
<sequence>MQSDDIPSTSKGITHRSVKDSSVSENLTKTDTVNRADLEQVSSLPLPPKEYFKNYSNKAVAKGLAPPPPPAPSDNQNITVFGIQHNSNELVCPLESQNIKRIVPVHFDRRKELTKLNHSLVVTFLDLLDTLIMCPEHPKRREKLDHINLLFVQMNHLINELRPHQARETLRVMMELQKRQRVETISRFQDNLKHVRDILKSGSLSVPADDDDDDDDDDDEEVEESATPKLSASAADDPRFEKDFIMCKIVDEIE</sequence>